<organism evidence="5 6">
    <name type="scientific">Magnetospirillum sulfuroxidans</name>
    <dbReference type="NCBI Taxonomy" id="611300"/>
    <lineage>
        <taxon>Bacteria</taxon>
        <taxon>Pseudomonadati</taxon>
        <taxon>Pseudomonadota</taxon>
        <taxon>Alphaproteobacteria</taxon>
        <taxon>Rhodospirillales</taxon>
        <taxon>Rhodospirillaceae</taxon>
        <taxon>Magnetospirillum</taxon>
    </lineage>
</organism>
<dbReference type="SUPFAM" id="SSF48008">
    <property type="entry name" value="GntR ligand-binding domain-like"/>
    <property type="match status" value="1"/>
</dbReference>
<dbReference type="InterPro" id="IPR000524">
    <property type="entry name" value="Tscrpt_reg_HTH_GntR"/>
</dbReference>
<dbReference type="InterPro" id="IPR036388">
    <property type="entry name" value="WH-like_DNA-bd_sf"/>
</dbReference>
<evidence type="ECO:0000256" key="1">
    <source>
        <dbReference type="ARBA" id="ARBA00023015"/>
    </source>
</evidence>
<dbReference type="PROSITE" id="PS50949">
    <property type="entry name" value="HTH_GNTR"/>
    <property type="match status" value="1"/>
</dbReference>
<proteinExistence type="predicted"/>
<dbReference type="SUPFAM" id="SSF46785">
    <property type="entry name" value="Winged helix' DNA-binding domain"/>
    <property type="match status" value="1"/>
</dbReference>
<feature type="domain" description="HTH gntR-type" evidence="4">
    <location>
        <begin position="1"/>
        <end position="66"/>
    </location>
</feature>
<evidence type="ECO:0000259" key="4">
    <source>
        <dbReference type="PROSITE" id="PS50949"/>
    </source>
</evidence>
<keyword evidence="2" id="KW-0238">DNA-binding</keyword>
<sequence>MAERVWLQLAAEIVCGGVAGGRRLDEVEQSQRLGVSRTPLRESLRQLAALGLVENRPHRGVVVADGVGHSLFQVLAELEAACARTAAGVLDPEQRAFLARMDASHDVVLPWLRRSCGNSVLRGLLKTLWFPLHGAGAADLGAAGKLALSRLRDAVAAGDGDGASQAARDYVMMWCDHMLVPTSTPAARGQ</sequence>
<dbReference type="Pfam" id="PF00392">
    <property type="entry name" value="GntR"/>
    <property type="match status" value="1"/>
</dbReference>
<evidence type="ECO:0000313" key="5">
    <source>
        <dbReference type="EMBL" id="MBR9971681.1"/>
    </source>
</evidence>
<keyword evidence="1" id="KW-0805">Transcription regulation</keyword>
<dbReference type="InterPro" id="IPR008920">
    <property type="entry name" value="TF_FadR/GntR_C"/>
</dbReference>
<dbReference type="PANTHER" id="PTHR43537:SF24">
    <property type="entry name" value="GLUCONATE OPERON TRANSCRIPTIONAL REPRESSOR"/>
    <property type="match status" value="1"/>
</dbReference>
<dbReference type="RefSeq" id="WP_211547682.1">
    <property type="nucleotide sequence ID" value="NZ_JAGTUF010000005.1"/>
</dbReference>
<evidence type="ECO:0000313" key="6">
    <source>
        <dbReference type="Proteomes" id="UP000680714"/>
    </source>
</evidence>
<comment type="caution">
    <text evidence="5">The sequence shown here is derived from an EMBL/GenBank/DDBJ whole genome shotgun (WGS) entry which is preliminary data.</text>
</comment>
<protein>
    <submittedName>
        <fullName evidence="5">GntR family transcriptional regulator</fullName>
    </submittedName>
</protein>
<accession>A0ABS5IB74</accession>
<keyword evidence="6" id="KW-1185">Reference proteome</keyword>
<name>A0ABS5IB74_9PROT</name>
<dbReference type="InterPro" id="IPR036390">
    <property type="entry name" value="WH_DNA-bd_sf"/>
</dbReference>
<gene>
    <name evidence="5" type="ORF">KEC16_08135</name>
</gene>
<keyword evidence="3" id="KW-0804">Transcription</keyword>
<dbReference type="Gene3D" id="1.10.10.10">
    <property type="entry name" value="Winged helix-like DNA-binding domain superfamily/Winged helix DNA-binding domain"/>
    <property type="match status" value="1"/>
</dbReference>
<evidence type="ECO:0000256" key="3">
    <source>
        <dbReference type="ARBA" id="ARBA00023163"/>
    </source>
</evidence>
<dbReference type="EMBL" id="JAGTUF010000005">
    <property type="protein sequence ID" value="MBR9971681.1"/>
    <property type="molecule type" value="Genomic_DNA"/>
</dbReference>
<dbReference type="PANTHER" id="PTHR43537">
    <property type="entry name" value="TRANSCRIPTIONAL REGULATOR, GNTR FAMILY"/>
    <property type="match status" value="1"/>
</dbReference>
<dbReference type="Proteomes" id="UP000680714">
    <property type="component" value="Unassembled WGS sequence"/>
</dbReference>
<evidence type="ECO:0000256" key="2">
    <source>
        <dbReference type="ARBA" id="ARBA00023125"/>
    </source>
</evidence>
<reference evidence="5 6" key="1">
    <citation type="submission" date="2021-04" db="EMBL/GenBank/DDBJ databases">
        <title>Magnetospirillum sulfuroxidans sp. nov., a facultative chemolithoautotrophic sulfur-oxidizing alphaproteobacterium isolated from freshwater sediment and proposals for Paramagetospirillum gen. nov., and Magnetospirillaceae fam. nov.</title>
        <authorList>
            <person name="Koziaeva V."/>
            <person name="Geelhoed J.S."/>
            <person name="Sorokin D.Y."/>
            <person name="Grouzdev D.S."/>
        </authorList>
    </citation>
    <scope>NUCLEOTIDE SEQUENCE [LARGE SCALE GENOMIC DNA]</scope>
    <source>
        <strain evidence="5 6">J10</strain>
    </source>
</reference>
<dbReference type="SMART" id="SM00345">
    <property type="entry name" value="HTH_GNTR"/>
    <property type="match status" value="1"/>
</dbReference>